<dbReference type="Proteomes" id="UP000011115">
    <property type="component" value="Unassembled WGS sequence"/>
</dbReference>
<protein>
    <submittedName>
        <fullName evidence="1">Maf protein</fullName>
    </submittedName>
</protein>
<evidence type="ECO:0000313" key="2">
    <source>
        <dbReference type="Proteomes" id="UP000011115"/>
    </source>
</evidence>
<dbReference type="ExpressionAtlas" id="M0ZVE8">
    <property type="expression patterns" value="baseline"/>
</dbReference>
<reference evidence="1" key="2">
    <citation type="submission" date="2015-06" db="UniProtKB">
        <authorList>
            <consortium name="EnsemblPlants"/>
        </authorList>
    </citation>
    <scope>IDENTIFICATION</scope>
    <source>
        <strain evidence="1">DM1-3 516 R44</strain>
    </source>
</reference>
<dbReference type="EnsemblPlants" id="PGSC0003DMT400008994">
    <property type="protein sequence ID" value="PGSC0003DMT400008994"/>
    <property type="gene ID" value="PGSC0003DMG400003503"/>
</dbReference>
<proteinExistence type="predicted"/>
<sequence length="83" mass="9588">MLEHPLTLPFVDTLVHLSLSPSLFAAWNCRLLTCSLYCYFPIPCRLELLTVSWDSQEVSLKNLSKKHSSCWNSTNEYPFNHLS</sequence>
<name>M0ZVE8_SOLTU</name>
<keyword evidence="2" id="KW-1185">Reference proteome</keyword>
<dbReference type="HOGENOM" id="CLU_2547020_0_0_1"/>
<organism evidence="1 2">
    <name type="scientific">Solanum tuberosum</name>
    <name type="common">Potato</name>
    <dbReference type="NCBI Taxonomy" id="4113"/>
    <lineage>
        <taxon>Eukaryota</taxon>
        <taxon>Viridiplantae</taxon>
        <taxon>Streptophyta</taxon>
        <taxon>Embryophyta</taxon>
        <taxon>Tracheophyta</taxon>
        <taxon>Spermatophyta</taxon>
        <taxon>Magnoliopsida</taxon>
        <taxon>eudicotyledons</taxon>
        <taxon>Gunneridae</taxon>
        <taxon>Pentapetalae</taxon>
        <taxon>asterids</taxon>
        <taxon>lamiids</taxon>
        <taxon>Solanales</taxon>
        <taxon>Solanaceae</taxon>
        <taxon>Solanoideae</taxon>
        <taxon>Solaneae</taxon>
        <taxon>Solanum</taxon>
    </lineage>
</organism>
<evidence type="ECO:0000313" key="1">
    <source>
        <dbReference type="EnsemblPlants" id="PGSC0003DMT400008994"/>
    </source>
</evidence>
<reference evidence="2" key="1">
    <citation type="journal article" date="2011" name="Nature">
        <title>Genome sequence and analysis of the tuber crop potato.</title>
        <authorList>
            <consortium name="The Potato Genome Sequencing Consortium"/>
        </authorList>
    </citation>
    <scope>NUCLEOTIDE SEQUENCE [LARGE SCALE GENOMIC DNA]</scope>
    <source>
        <strain evidence="2">cv. DM1-3 516 R44</strain>
    </source>
</reference>
<dbReference type="Gramene" id="PGSC0003DMT400008994">
    <property type="protein sequence ID" value="PGSC0003DMT400008994"/>
    <property type="gene ID" value="PGSC0003DMG400003503"/>
</dbReference>
<accession>M0ZVE8</accession>
<dbReference type="AlphaFoldDB" id="M0ZVE8"/>